<reference evidence="1 2" key="1">
    <citation type="submission" date="2024-04" db="EMBL/GenBank/DDBJ databases">
        <authorList>
            <person name="Fracassetti M."/>
        </authorList>
    </citation>
    <scope>NUCLEOTIDE SEQUENCE [LARGE SCALE GENOMIC DNA]</scope>
</reference>
<protein>
    <submittedName>
        <fullName evidence="1">Uncharacterized protein</fullName>
    </submittedName>
</protein>
<proteinExistence type="predicted"/>
<keyword evidence="2" id="KW-1185">Reference proteome</keyword>
<evidence type="ECO:0000313" key="2">
    <source>
        <dbReference type="Proteomes" id="UP001497516"/>
    </source>
</evidence>
<name>A0AAV2CKK3_9ROSI</name>
<sequence length="131" mass="14977">MPGRRSSWQKKQMIQAIEQQIAAKWLEHRVKSEEIKDEYAAKFNELWLKSEGDPRVDHQHMSILERLPQEGADLLREVKARLDALNDAIGGELNELWKLKYAIQFQKAPEPDPAAAAAAAYVTNNLSRLTI</sequence>
<dbReference type="Proteomes" id="UP001497516">
    <property type="component" value="Chromosome 1"/>
</dbReference>
<accession>A0AAV2CKK3</accession>
<organism evidence="1 2">
    <name type="scientific">Linum trigynum</name>
    <dbReference type="NCBI Taxonomy" id="586398"/>
    <lineage>
        <taxon>Eukaryota</taxon>
        <taxon>Viridiplantae</taxon>
        <taxon>Streptophyta</taxon>
        <taxon>Embryophyta</taxon>
        <taxon>Tracheophyta</taxon>
        <taxon>Spermatophyta</taxon>
        <taxon>Magnoliopsida</taxon>
        <taxon>eudicotyledons</taxon>
        <taxon>Gunneridae</taxon>
        <taxon>Pentapetalae</taxon>
        <taxon>rosids</taxon>
        <taxon>fabids</taxon>
        <taxon>Malpighiales</taxon>
        <taxon>Linaceae</taxon>
        <taxon>Linum</taxon>
    </lineage>
</organism>
<dbReference type="EMBL" id="OZ034813">
    <property type="protein sequence ID" value="CAL1356868.1"/>
    <property type="molecule type" value="Genomic_DNA"/>
</dbReference>
<evidence type="ECO:0000313" key="1">
    <source>
        <dbReference type="EMBL" id="CAL1356868.1"/>
    </source>
</evidence>
<dbReference type="AlphaFoldDB" id="A0AAV2CKK3"/>
<gene>
    <name evidence="1" type="ORF">LTRI10_LOCUS4538</name>
</gene>